<comment type="caution">
    <text evidence="6">The sequence shown here is derived from an EMBL/GenBank/DDBJ whole genome shotgun (WGS) entry which is preliminary data.</text>
</comment>
<feature type="domain" description="Methyltransferase small" evidence="5">
    <location>
        <begin position="49"/>
        <end position="203"/>
    </location>
</feature>
<dbReference type="PROSITE" id="PS00092">
    <property type="entry name" value="N6_MTASE"/>
    <property type="match status" value="1"/>
</dbReference>
<dbReference type="InterPro" id="IPR052190">
    <property type="entry name" value="Euk-Arch_PrmC-MTase"/>
</dbReference>
<accession>A0ABV4CIV9</accession>
<evidence type="ECO:0000256" key="2">
    <source>
        <dbReference type="ARBA" id="ARBA00022603"/>
    </source>
</evidence>
<dbReference type="GO" id="GO:0032259">
    <property type="term" value="P:methylation"/>
    <property type="evidence" value="ECO:0007669"/>
    <property type="project" value="UniProtKB-KW"/>
</dbReference>
<dbReference type="PANTHER" id="PTHR45875">
    <property type="entry name" value="METHYLTRANSFERASE N6AMT1"/>
    <property type="match status" value="1"/>
</dbReference>
<dbReference type="Gene3D" id="3.40.50.150">
    <property type="entry name" value="Vaccinia Virus protein VP39"/>
    <property type="match status" value="1"/>
</dbReference>
<dbReference type="Proteomes" id="UP001564626">
    <property type="component" value="Unassembled WGS sequence"/>
</dbReference>
<dbReference type="PANTHER" id="PTHR45875:SF1">
    <property type="entry name" value="METHYLTRANSFERASE N6AMT1"/>
    <property type="match status" value="1"/>
</dbReference>
<evidence type="ECO:0000259" key="5">
    <source>
        <dbReference type="Pfam" id="PF05175"/>
    </source>
</evidence>
<dbReference type="Pfam" id="PF05175">
    <property type="entry name" value="MTS"/>
    <property type="match status" value="1"/>
</dbReference>
<dbReference type="InterPro" id="IPR007848">
    <property type="entry name" value="Small_mtfrase_dom"/>
</dbReference>
<evidence type="ECO:0000256" key="1">
    <source>
        <dbReference type="ARBA" id="ARBA00006149"/>
    </source>
</evidence>
<comment type="similarity">
    <text evidence="1">Belongs to the eukaryotic/archaeal PrmC-related family.</text>
</comment>
<sequence length="257" mass="28223">MEARDFELLIGRNIIDRYHSDDDRPDVFELLGRKWDLLDGVWPPAYSPGGELYADRIPFARMSAFLEMGCGTGIMSVLAALAGTERVLGLDLNPAAVRNTELNAARHGVADRVTARESDLYSAVRPGERFDGIYWNPPFLNAPAEVVDSSLWDETMFDPDYAKLRRFLAEGRELLHPGGRVYLWFGEAMGNPTLIADLAAEFGYVLGVLTEVRMSEIPDALAEAFPGELIGGGAEGFAEWHLHLLELAPTANGGRAA</sequence>
<gene>
    <name evidence="6" type="ORF">AB8O55_16575</name>
</gene>
<evidence type="ECO:0000313" key="7">
    <source>
        <dbReference type="Proteomes" id="UP001564626"/>
    </source>
</evidence>
<dbReference type="SUPFAM" id="SSF53335">
    <property type="entry name" value="S-adenosyl-L-methionine-dependent methyltransferases"/>
    <property type="match status" value="1"/>
</dbReference>
<evidence type="ECO:0000256" key="4">
    <source>
        <dbReference type="ARBA" id="ARBA00022691"/>
    </source>
</evidence>
<reference evidence="6 7" key="1">
    <citation type="submission" date="2024-08" db="EMBL/GenBank/DDBJ databases">
        <title>Genome mining of Saccharopolyspora cebuensis PGLac3 from Nigerian medicinal plant.</title>
        <authorList>
            <person name="Ezeobiora C.E."/>
            <person name="Igbokwe N.H."/>
            <person name="Amin D.H."/>
            <person name="Mendie U.E."/>
        </authorList>
    </citation>
    <scope>NUCLEOTIDE SEQUENCE [LARGE SCALE GENOMIC DNA]</scope>
    <source>
        <strain evidence="6 7">PGLac3</strain>
    </source>
</reference>
<keyword evidence="7" id="KW-1185">Reference proteome</keyword>
<protein>
    <submittedName>
        <fullName evidence="6">Methyltransferase</fullName>
    </submittedName>
</protein>
<keyword evidence="2 6" id="KW-0489">Methyltransferase</keyword>
<dbReference type="RefSeq" id="WP_345362670.1">
    <property type="nucleotide sequence ID" value="NZ_BAABII010000007.1"/>
</dbReference>
<dbReference type="CDD" id="cd02440">
    <property type="entry name" value="AdoMet_MTases"/>
    <property type="match status" value="1"/>
</dbReference>
<proteinExistence type="inferred from homology"/>
<dbReference type="InterPro" id="IPR029063">
    <property type="entry name" value="SAM-dependent_MTases_sf"/>
</dbReference>
<evidence type="ECO:0000313" key="6">
    <source>
        <dbReference type="EMBL" id="MEY8041026.1"/>
    </source>
</evidence>
<dbReference type="GO" id="GO:0008168">
    <property type="term" value="F:methyltransferase activity"/>
    <property type="evidence" value="ECO:0007669"/>
    <property type="project" value="UniProtKB-KW"/>
</dbReference>
<dbReference type="EMBL" id="JBGEHV010000030">
    <property type="protein sequence ID" value="MEY8041026.1"/>
    <property type="molecule type" value="Genomic_DNA"/>
</dbReference>
<keyword evidence="3" id="KW-0808">Transferase</keyword>
<organism evidence="6 7">
    <name type="scientific">Saccharopolyspora cebuensis</name>
    <dbReference type="NCBI Taxonomy" id="418759"/>
    <lineage>
        <taxon>Bacteria</taxon>
        <taxon>Bacillati</taxon>
        <taxon>Actinomycetota</taxon>
        <taxon>Actinomycetes</taxon>
        <taxon>Pseudonocardiales</taxon>
        <taxon>Pseudonocardiaceae</taxon>
        <taxon>Saccharopolyspora</taxon>
    </lineage>
</organism>
<dbReference type="InterPro" id="IPR002052">
    <property type="entry name" value="DNA_methylase_N6_adenine_CS"/>
</dbReference>
<evidence type="ECO:0000256" key="3">
    <source>
        <dbReference type="ARBA" id="ARBA00022679"/>
    </source>
</evidence>
<keyword evidence="4" id="KW-0949">S-adenosyl-L-methionine</keyword>
<name>A0ABV4CIV9_9PSEU</name>